<dbReference type="InterPro" id="IPR050694">
    <property type="entry name" value="LRRC14/PRAME"/>
</dbReference>
<dbReference type="PANTHER" id="PTHR14224">
    <property type="entry name" value="SIMILAR TO PREFERENTIALLY EXPRESSED ANTIGEN IN MELANOMA-LIKE 3"/>
    <property type="match status" value="1"/>
</dbReference>
<dbReference type="SUPFAM" id="SSF52047">
    <property type="entry name" value="RNI-like"/>
    <property type="match status" value="1"/>
</dbReference>
<evidence type="ECO:0000256" key="1">
    <source>
        <dbReference type="ARBA" id="ARBA00022737"/>
    </source>
</evidence>
<gene>
    <name evidence="2" type="ORF">MNOR_LOCUS35986</name>
</gene>
<comment type="caution">
    <text evidence="2">The sequence shown here is derived from an EMBL/GenBank/DDBJ whole genome shotgun (WGS) entry which is preliminary data.</text>
</comment>
<organism evidence="2 3">
    <name type="scientific">Meganyctiphanes norvegica</name>
    <name type="common">Northern krill</name>
    <name type="synonym">Thysanopoda norvegica</name>
    <dbReference type="NCBI Taxonomy" id="48144"/>
    <lineage>
        <taxon>Eukaryota</taxon>
        <taxon>Metazoa</taxon>
        <taxon>Ecdysozoa</taxon>
        <taxon>Arthropoda</taxon>
        <taxon>Crustacea</taxon>
        <taxon>Multicrustacea</taxon>
        <taxon>Malacostraca</taxon>
        <taxon>Eumalacostraca</taxon>
        <taxon>Eucarida</taxon>
        <taxon>Euphausiacea</taxon>
        <taxon>Euphausiidae</taxon>
        <taxon>Meganyctiphanes</taxon>
    </lineage>
</organism>
<sequence>MLFHCLYQYLNWLLPSKDNQNQINLQNKCAQRVNDLIRDKKNARKVLAQVPPHLFKLLFQTQVLSFFSEYKNNSEKDIPESLIHILLHWPHKNFIFSEELPPFPPLTNDYAKKTLSNIHVDFLIFCGKIATFLRDKILNCLTNKEIFDKSLGPLQHVDFSGPHTECRDFIDYTYLCQIFEIKYLTKTYSSKFKMIDDLNIILNDDYGDVIKIIWKLCDICSETDANSVIRFNCIRLHSSHTMELNFNTNSLIPDILRQSGCQYLLYDASDISEDIPMSVLSNLPVLRGLRIQSYTNGTVSSLPSMQGLEQLHISNINLNGKLDPLCHLDKGLTYLGLNNCSLKISDLVTLTRSPHVMTLRQLDLSCNDLAEEHISYDFILFKNLDIVEILDMSQCNIQYWPDHLITKFVDALTGLNHLSFLNFEDNHFSPQLLTLQLARLGKSQSLKYLSLGVIFDENCMAEIIATFSEGLNSCPPKNRFQVMRLKQYDILAIANFDNLKQ</sequence>
<dbReference type="Gene3D" id="3.80.10.10">
    <property type="entry name" value="Ribonuclease Inhibitor"/>
    <property type="match status" value="1"/>
</dbReference>
<dbReference type="PANTHER" id="PTHR14224:SF37">
    <property type="entry name" value="LEUCINE-RICH REPEAT-CONTAINING PROTEIN 14"/>
    <property type="match status" value="1"/>
</dbReference>
<dbReference type="InterPro" id="IPR032675">
    <property type="entry name" value="LRR_dom_sf"/>
</dbReference>
<dbReference type="GO" id="GO:0005737">
    <property type="term" value="C:cytoplasm"/>
    <property type="evidence" value="ECO:0007669"/>
    <property type="project" value="TreeGrafter"/>
</dbReference>
<keyword evidence="1" id="KW-0677">Repeat</keyword>
<keyword evidence="3" id="KW-1185">Reference proteome</keyword>
<dbReference type="EMBL" id="CAXKWB010062839">
    <property type="protein sequence ID" value="CAL4185784.1"/>
    <property type="molecule type" value="Genomic_DNA"/>
</dbReference>
<evidence type="ECO:0000313" key="3">
    <source>
        <dbReference type="Proteomes" id="UP001497623"/>
    </source>
</evidence>
<evidence type="ECO:0000313" key="2">
    <source>
        <dbReference type="EMBL" id="CAL4185784.1"/>
    </source>
</evidence>
<proteinExistence type="predicted"/>
<name>A0AAV2SFL9_MEGNR</name>
<reference evidence="2 3" key="1">
    <citation type="submission" date="2024-05" db="EMBL/GenBank/DDBJ databases">
        <authorList>
            <person name="Wallberg A."/>
        </authorList>
    </citation>
    <scope>NUCLEOTIDE SEQUENCE [LARGE SCALE GENOMIC DNA]</scope>
</reference>
<dbReference type="Proteomes" id="UP001497623">
    <property type="component" value="Unassembled WGS sequence"/>
</dbReference>
<dbReference type="AlphaFoldDB" id="A0AAV2SFL9"/>
<accession>A0AAV2SFL9</accession>
<protein>
    <submittedName>
        <fullName evidence="2">Uncharacterized protein</fullName>
    </submittedName>
</protein>